<dbReference type="RefSeq" id="WP_265152256.1">
    <property type="nucleotide sequence ID" value="NZ_JAOXXL010000017.1"/>
</dbReference>
<feature type="signal peptide" evidence="1">
    <location>
        <begin position="1"/>
        <end position="18"/>
    </location>
</feature>
<comment type="caution">
    <text evidence="2">The sequence shown here is derived from an EMBL/GenBank/DDBJ whole genome shotgun (WGS) entry which is preliminary data.</text>
</comment>
<feature type="chain" id="PRO_5045957505" evidence="1">
    <location>
        <begin position="19"/>
        <end position="150"/>
    </location>
</feature>
<keyword evidence="1" id="KW-0732">Signal</keyword>
<keyword evidence="3" id="KW-1185">Reference proteome</keyword>
<reference evidence="2" key="1">
    <citation type="submission" date="2022-09" db="EMBL/GenBank/DDBJ databases">
        <authorList>
            <person name="Zoaiter M."/>
        </authorList>
    </citation>
    <scope>NUCLEOTIDE SEQUENCE</scope>
    <source>
        <strain evidence="2">DSM 19848</strain>
    </source>
</reference>
<accession>A0ABT4DM08</accession>
<evidence type="ECO:0000313" key="3">
    <source>
        <dbReference type="Proteomes" id="UP001062738"/>
    </source>
</evidence>
<dbReference type="EMBL" id="JAOXXL010000017">
    <property type="protein sequence ID" value="MCY7008329.1"/>
    <property type="molecule type" value="Genomic_DNA"/>
</dbReference>
<gene>
    <name evidence="2" type="ORF">OCK72_06630</name>
</gene>
<proteinExistence type="predicted"/>
<evidence type="ECO:0000313" key="2">
    <source>
        <dbReference type="EMBL" id="MCY7008329.1"/>
    </source>
</evidence>
<name>A0ABT4DM08_FUSSI</name>
<organism evidence="2 3">
    <name type="scientific">Fusobacterium simiae</name>
    <dbReference type="NCBI Taxonomy" id="855"/>
    <lineage>
        <taxon>Bacteria</taxon>
        <taxon>Fusobacteriati</taxon>
        <taxon>Fusobacteriota</taxon>
        <taxon>Fusobacteriia</taxon>
        <taxon>Fusobacteriales</taxon>
        <taxon>Fusobacteriaceae</taxon>
        <taxon>Fusobacterium</taxon>
    </lineage>
</organism>
<protein>
    <submittedName>
        <fullName evidence="2">Uncharacterized protein</fullName>
    </submittedName>
</protein>
<sequence length="150" mass="17346">MKKMFLALFLLFSYLCFAEWEYVPENNSVTLKQGNNIITLADGGGGSAIPIFHYSFEQAFNEKKPIDTYGLYITIDENTVIKANAIIMGRIMRFPVEGMITDKEVFNELIPQMQSGKMMRIKFMSKKYDDILIEIPLDNFNESYRQMLAK</sequence>
<evidence type="ECO:0000256" key="1">
    <source>
        <dbReference type="SAM" id="SignalP"/>
    </source>
</evidence>
<dbReference type="Proteomes" id="UP001062738">
    <property type="component" value="Unassembled WGS sequence"/>
</dbReference>